<organism evidence="1 2">
    <name type="scientific">Pleurodeles waltl</name>
    <name type="common">Iberian ribbed newt</name>
    <dbReference type="NCBI Taxonomy" id="8319"/>
    <lineage>
        <taxon>Eukaryota</taxon>
        <taxon>Metazoa</taxon>
        <taxon>Chordata</taxon>
        <taxon>Craniata</taxon>
        <taxon>Vertebrata</taxon>
        <taxon>Euteleostomi</taxon>
        <taxon>Amphibia</taxon>
        <taxon>Batrachia</taxon>
        <taxon>Caudata</taxon>
        <taxon>Salamandroidea</taxon>
        <taxon>Salamandridae</taxon>
        <taxon>Pleurodelinae</taxon>
        <taxon>Pleurodeles</taxon>
    </lineage>
</organism>
<sequence length="138" mass="15131">MTGGRGGSAVHQSNLDTYALPREVPETGASLEFNTTALDRPPPEVGYPTLQDIIVAIQELHTSQETGIDSVTTEVSLMRTDLRNMAMRVKDVEDCTASLWGDTKLLQIQVGELQALATTLQIWVEDMKDVRKETTSAL</sequence>
<reference evidence="1" key="1">
    <citation type="journal article" date="2022" name="bioRxiv">
        <title>Sequencing and chromosome-scale assembly of the giantPleurodeles waltlgenome.</title>
        <authorList>
            <person name="Brown T."/>
            <person name="Elewa A."/>
            <person name="Iarovenko S."/>
            <person name="Subramanian E."/>
            <person name="Araus A.J."/>
            <person name="Petzold A."/>
            <person name="Susuki M."/>
            <person name="Suzuki K.-i.T."/>
            <person name="Hayashi T."/>
            <person name="Toyoda A."/>
            <person name="Oliveira C."/>
            <person name="Osipova E."/>
            <person name="Leigh N.D."/>
            <person name="Simon A."/>
            <person name="Yun M.H."/>
        </authorList>
    </citation>
    <scope>NUCLEOTIDE SEQUENCE</scope>
    <source>
        <strain evidence="1">20211129_DDA</strain>
        <tissue evidence="1">Liver</tissue>
    </source>
</reference>
<comment type="caution">
    <text evidence="1">The sequence shown here is derived from an EMBL/GenBank/DDBJ whole genome shotgun (WGS) entry which is preliminary data.</text>
</comment>
<accession>A0AAV7RNJ5</accession>
<protein>
    <submittedName>
        <fullName evidence="1">Uncharacterized protein</fullName>
    </submittedName>
</protein>
<proteinExistence type="predicted"/>
<dbReference type="EMBL" id="JANPWB010000009">
    <property type="protein sequence ID" value="KAJ1153585.1"/>
    <property type="molecule type" value="Genomic_DNA"/>
</dbReference>
<dbReference type="AlphaFoldDB" id="A0AAV7RNJ5"/>
<name>A0AAV7RNJ5_PLEWA</name>
<evidence type="ECO:0000313" key="1">
    <source>
        <dbReference type="EMBL" id="KAJ1153585.1"/>
    </source>
</evidence>
<gene>
    <name evidence="1" type="ORF">NDU88_006344</name>
</gene>
<evidence type="ECO:0000313" key="2">
    <source>
        <dbReference type="Proteomes" id="UP001066276"/>
    </source>
</evidence>
<dbReference type="Proteomes" id="UP001066276">
    <property type="component" value="Chromosome 5"/>
</dbReference>
<keyword evidence="2" id="KW-1185">Reference proteome</keyword>